<keyword evidence="5 8" id="KW-0560">Oxidoreductase</keyword>
<sequence>MDVQYLGLAHTLQTAAIAALIFAACALLPKLNYRSQLSKLPVFGAEASGEKQRQAYLQHAKKIYLEGYAKFKDSVYRIASSDGEDNVVVPTSLLPELRKLPDDVLSFSGAIERIMEVKYTNLMTESHLLVQSVRSDLTPALGRVNSMVRQEVNTAVEKFMPACDEWTEVYIYKTLVDVIAQVSGRVFVGPELCEDPFYIDCATNYTVDMIESVNEIKKMRPWLRPFLARRTPAMRRLRQKEKDLIEYLRPVVRQRQEAAKDPNWEKPDDMTQWILDRSAGDKLPVAEYARMQLSLIFAAIHTTSTTALNIFYTLAVTPEYTEPLREEIRSVLAEHDGEITTKALQQMEKLDSYMKEVIRFYPIGMTSFTRKVNKGITLSNGQHIPAGVVLEVPSHAVYSDPALWPNSEQFDGLRHYRLRRAGAAGGAPDHARNQFVTTNEQNLMFGYGRHACPGRFFATNEIKMIVAKILLDYDIAMPGGATERYTQIEQGRGMNPDPTKALVFRKVRA</sequence>
<reference evidence="10 11" key="1">
    <citation type="journal article" date="2017" name="Genome Announc.">
        <title>Genome sequence of the saprophytic ascomycete Epicoccum nigrum ICMP 19927 strain isolated from New Zealand.</title>
        <authorList>
            <person name="Fokin M."/>
            <person name="Fleetwood D."/>
            <person name="Weir B.S."/>
            <person name="Villas-Boas S.G."/>
        </authorList>
    </citation>
    <scope>NUCLEOTIDE SEQUENCE [LARGE SCALE GENOMIC DNA]</scope>
    <source>
        <strain evidence="10 11">ICMP 19927</strain>
    </source>
</reference>
<dbReference type="PANTHER" id="PTHR46206">
    <property type="entry name" value="CYTOCHROME P450"/>
    <property type="match status" value="1"/>
</dbReference>
<evidence type="ECO:0000256" key="1">
    <source>
        <dbReference type="ARBA" id="ARBA00001971"/>
    </source>
</evidence>
<evidence type="ECO:0000256" key="5">
    <source>
        <dbReference type="ARBA" id="ARBA00023002"/>
    </source>
</evidence>
<protein>
    <recommendedName>
        <fullName evidence="12">Ent-kaurene oxidase</fullName>
    </recommendedName>
</protein>
<keyword evidence="6 7" id="KW-0408">Iron</keyword>
<keyword evidence="8" id="KW-0503">Monooxygenase</keyword>
<dbReference type="Pfam" id="PF00067">
    <property type="entry name" value="p450"/>
    <property type="match status" value="1"/>
</dbReference>
<dbReference type="PRINTS" id="PR00385">
    <property type="entry name" value="P450"/>
</dbReference>
<dbReference type="Gene3D" id="1.10.630.10">
    <property type="entry name" value="Cytochrome P450"/>
    <property type="match status" value="1"/>
</dbReference>
<evidence type="ECO:0000313" key="11">
    <source>
        <dbReference type="Proteomes" id="UP000193240"/>
    </source>
</evidence>
<evidence type="ECO:0000256" key="7">
    <source>
        <dbReference type="PIRSR" id="PIRSR602403-1"/>
    </source>
</evidence>
<evidence type="ECO:0000256" key="6">
    <source>
        <dbReference type="ARBA" id="ARBA00023004"/>
    </source>
</evidence>
<dbReference type="GO" id="GO:0004497">
    <property type="term" value="F:monooxygenase activity"/>
    <property type="evidence" value="ECO:0007669"/>
    <property type="project" value="UniProtKB-KW"/>
</dbReference>
<dbReference type="Proteomes" id="UP000193240">
    <property type="component" value="Unassembled WGS sequence"/>
</dbReference>
<dbReference type="PROSITE" id="PS00086">
    <property type="entry name" value="CYTOCHROME_P450"/>
    <property type="match status" value="1"/>
</dbReference>
<keyword evidence="9" id="KW-1133">Transmembrane helix</keyword>
<feature type="transmembrane region" description="Helical" evidence="9">
    <location>
        <begin position="12"/>
        <end position="29"/>
    </location>
</feature>
<dbReference type="GO" id="GO:0020037">
    <property type="term" value="F:heme binding"/>
    <property type="evidence" value="ECO:0007669"/>
    <property type="project" value="InterPro"/>
</dbReference>
<dbReference type="GO" id="GO:0005506">
    <property type="term" value="F:iron ion binding"/>
    <property type="evidence" value="ECO:0007669"/>
    <property type="project" value="InterPro"/>
</dbReference>
<dbReference type="GO" id="GO:0016705">
    <property type="term" value="F:oxidoreductase activity, acting on paired donors, with incorporation or reduction of molecular oxygen"/>
    <property type="evidence" value="ECO:0007669"/>
    <property type="project" value="InterPro"/>
</dbReference>
<dbReference type="AlphaFoldDB" id="A0A1Y2M4E6"/>
<feature type="binding site" description="axial binding residue" evidence="7">
    <location>
        <position position="452"/>
    </location>
    <ligand>
        <name>heme</name>
        <dbReference type="ChEBI" id="CHEBI:30413"/>
    </ligand>
    <ligandPart>
        <name>Fe</name>
        <dbReference type="ChEBI" id="CHEBI:18248"/>
    </ligandPart>
</feature>
<keyword evidence="7 8" id="KW-0349">Heme</keyword>
<evidence type="ECO:0000313" key="10">
    <source>
        <dbReference type="EMBL" id="OSS50337.1"/>
    </source>
</evidence>
<dbReference type="OMA" id="CRSEQYL"/>
<comment type="cofactor">
    <cofactor evidence="1 7">
        <name>heme</name>
        <dbReference type="ChEBI" id="CHEBI:30413"/>
    </cofactor>
</comment>
<evidence type="ECO:0008006" key="12">
    <source>
        <dbReference type="Google" id="ProtNLM"/>
    </source>
</evidence>
<dbReference type="InterPro" id="IPR002403">
    <property type="entry name" value="Cyt_P450_E_grp-IV"/>
</dbReference>
<dbReference type="InterPro" id="IPR001128">
    <property type="entry name" value="Cyt_P450"/>
</dbReference>
<keyword evidence="4 7" id="KW-0479">Metal-binding</keyword>
<dbReference type="InterPro" id="IPR036396">
    <property type="entry name" value="Cyt_P450_sf"/>
</dbReference>
<evidence type="ECO:0000256" key="2">
    <source>
        <dbReference type="ARBA" id="ARBA00004685"/>
    </source>
</evidence>
<organism evidence="10 11">
    <name type="scientific">Epicoccum nigrum</name>
    <name type="common">Soil fungus</name>
    <name type="synonym">Epicoccum purpurascens</name>
    <dbReference type="NCBI Taxonomy" id="105696"/>
    <lineage>
        <taxon>Eukaryota</taxon>
        <taxon>Fungi</taxon>
        <taxon>Dikarya</taxon>
        <taxon>Ascomycota</taxon>
        <taxon>Pezizomycotina</taxon>
        <taxon>Dothideomycetes</taxon>
        <taxon>Pleosporomycetidae</taxon>
        <taxon>Pleosporales</taxon>
        <taxon>Pleosporineae</taxon>
        <taxon>Didymellaceae</taxon>
        <taxon>Epicoccum</taxon>
    </lineage>
</organism>
<dbReference type="CDD" id="cd11041">
    <property type="entry name" value="CYP503A1-like"/>
    <property type="match status" value="1"/>
</dbReference>
<dbReference type="InParanoid" id="A0A1Y2M4E6"/>
<comment type="similarity">
    <text evidence="3 8">Belongs to the cytochrome P450 family.</text>
</comment>
<keyword evidence="9" id="KW-0472">Membrane</keyword>
<proteinExistence type="inferred from homology"/>
<keyword evidence="11" id="KW-1185">Reference proteome</keyword>
<dbReference type="STRING" id="105696.A0A1Y2M4E6"/>
<accession>A0A1Y2M4E6</accession>
<comment type="pathway">
    <text evidence="2">Mycotoxin biosynthesis.</text>
</comment>
<gene>
    <name evidence="10" type="ORF">B5807_05233</name>
</gene>
<evidence type="ECO:0000256" key="9">
    <source>
        <dbReference type="SAM" id="Phobius"/>
    </source>
</evidence>
<evidence type="ECO:0000256" key="3">
    <source>
        <dbReference type="ARBA" id="ARBA00010617"/>
    </source>
</evidence>
<dbReference type="PRINTS" id="PR00465">
    <property type="entry name" value="EP450IV"/>
</dbReference>
<dbReference type="SUPFAM" id="SSF48264">
    <property type="entry name" value="Cytochrome P450"/>
    <property type="match status" value="1"/>
</dbReference>
<dbReference type="EMBL" id="KZ107842">
    <property type="protein sequence ID" value="OSS50337.1"/>
    <property type="molecule type" value="Genomic_DNA"/>
</dbReference>
<dbReference type="PANTHER" id="PTHR46206:SF7">
    <property type="entry name" value="P450, PUTATIVE (EUROFUNG)-RELATED"/>
    <property type="match status" value="1"/>
</dbReference>
<keyword evidence="9" id="KW-0812">Transmembrane</keyword>
<evidence type="ECO:0000256" key="8">
    <source>
        <dbReference type="RuleBase" id="RU000461"/>
    </source>
</evidence>
<dbReference type="InterPro" id="IPR017972">
    <property type="entry name" value="Cyt_P450_CS"/>
</dbReference>
<name>A0A1Y2M4E6_EPING</name>
<evidence type="ECO:0000256" key="4">
    <source>
        <dbReference type="ARBA" id="ARBA00022723"/>
    </source>
</evidence>